<dbReference type="Gene3D" id="3.10.290.10">
    <property type="entry name" value="RNA-binding S4 domain"/>
    <property type="match status" value="1"/>
</dbReference>
<evidence type="ECO:0000256" key="1">
    <source>
        <dbReference type="ARBA" id="ARBA00022884"/>
    </source>
</evidence>
<evidence type="ECO:0000256" key="3">
    <source>
        <dbReference type="PROSITE-ProRule" id="PRU00182"/>
    </source>
</evidence>
<dbReference type="GO" id="GO:0008168">
    <property type="term" value="F:methyltransferase activity"/>
    <property type="evidence" value="ECO:0007669"/>
    <property type="project" value="UniProtKB-KW"/>
</dbReference>
<dbReference type="InterPro" id="IPR029063">
    <property type="entry name" value="SAM-dependent_MTases_sf"/>
</dbReference>
<dbReference type="InterPro" id="IPR036986">
    <property type="entry name" value="S4_RNA-bd_sf"/>
</dbReference>
<dbReference type="RefSeq" id="WP_056133830.1">
    <property type="nucleotide sequence ID" value="NZ_JACBYE010000014.1"/>
</dbReference>
<name>A0A853ES50_9MICO</name>
<dbReference type="GO" id="GO:0003723">
    <property type="term" value="F:RNA binding"/>
    <property type="evidence" value="ECO:0007669"/>
    <property type="project" value="UniProtKB-KW"/>
</dbReference>
<dbReference type="SUPFAM" id="SSF55174">
    <property type="entry name" value="Alpha-L RNA-binding motif"/>
    <property type="match status" value="1"/>
</dbReference>
<feature type="domain" description="RNA-binding S4" evidence="5">
    <location>
        <begin position="36"/>
        <end position="100"/>
    </location>
</feature>
<feature type="compositionally biased region" description="Polar residues" evidence="4">
    <location>
        <begin position="18"/>
        <end position="29"/>
    </location>
</feature>
<comment type="similarity">
    <text evidence="2">Belongs to the TlyA family.</text>
</comment>
<organism evidence="6 7">
    <name type="scientific">Sanguibacter inulinus</name>
    <dbReference type="NCBI Taxonomy" id="60922"/>
    <lineage>
        <taxon>Bacteria</taxon>
        <taxon>Bacillati</taxon>
        <taxon>Actinomycetota</taxon>
        <taxon>Actinomycetes</taxon>
        <taxon>Micrococcales</taxon>
        <taxon>Sanguibacteraceae</taxon>
        <taxon>Sanguibacter</taxon>
    </lineage>
</organism>
<dbReference type="SMART" id="SM00363">
    <property type="entry name" value="S4"/>
    <property type="match status" value="1"/>
</dbReference>
<dbReference type="Gene3D" id="3.40.50.150">
    <property type="entry name" value="Vaccinia Virus protein VP39"/>
    <property type="match status" value="1"/>
</dbReference>
<protein>
    <submittedName>
        <fullName evidence="6">TlyA family RNA methyltransferase</fullName>
    </submittedName>
</protein>
<dbReference type="SUPFAM" id="SSF53335">
    <property type="entry name" value="S-adenosyl-L-methionine-dependent methyltransferases"/>
    <property type="match status" value="1"/>
</dbReference>
<keyword evidence="6" id="KW-0489">Methyltransferase</keyword>
<dbReference type="EMBL" id="JACBYE010000014">
    <property type="protein sequence ID" value="NYS93456.1"/>
    <property type="molecule type" value="Genomic_DNA"/>
</dbReference>
<dbReference type="PROSITE" id="PS50889">
    <property type="entry name" value="S4"/>
    <property type="match status" value="1"/>
</dbReference>
<sequence length="331" mass="33833">MTTPFPAQPPADSGAPVTASQPPATTPTDEPSGGEQRLDAELVRRGLARSRGQAVALVKSGAVSVSGAVVRRASVVVSAESPITVEADAEDPGFVSRAGFKLDGVLVALGEDGPSVAGVDCLDVGASTGGFTDVLLRRGAKSVVALDVGHGQLVEPLRSDPRVHVVERFNARELTTEVLPVAPGLVVADISFISLTMVLPAVVASVPTGAELLLMVKPQFEVGREHLGSGGVVRDTALHARAVRGVVDAAVALGFGPRAIIPSPLPGPNGNREFFVWFSRAAEQMSVSDDTIGRAVGQPVEAGAAVTWVTAADVAVTWQTAPDADPAGGRS</sequence>
<evidence type="ECO:0000259" key="5">
    <source>
        <dbReference type="SMART" id="SM00363"/>
    </source>
</evidence>
<reference evidence="6 7" key="1">
    <citation type="submission" date="2020-07" db="EMBL/GenBank/DDBJ databases">
        <title>MOT database genomes.</title>
        <authorList>
            <person name="Joseph S."/>
            <person name="Aduse-Opoku J."/>
            <person name="Hashim A."/>
            <person name="Wade W."/>
            <person name="Curtis M."/>
        </authorList>
    </citation>
    <scope>NUCLEOTIDE SEQUENCE [LARGE SCALE GENOMIC DNA]</scope>
    <source>
        <strain evidence="6 7">DSM 100099</strain>
    </source>
</reference>
<dbReference type="AlphaFoldDB" id="A0A853ES50"/>
<dbReference type="InterPro" id="IPR002877">
    <property type="entry name" value="RNA_MeTrfase_FtsJ_dom"/>
</dbReference>
<dbReference type="PANTHER" id="PTHR32319">
    <property type="entry name" value="BACTERIAL HEMOLYSIN-LIKE PROTEIN"/>
    <property type="match status" value="1"/>
</dbReference>
<keyword evidence="6" id="KW-0808">Transferase</keyword>
<dbReference type="Pfam" id="PF01728">
    <property type="entry name" value="FtsJ"/>
    <property type="match status" value="1"/>
</dbReference>
<dbReference type="GO" id="GO:0032259">
    <property type="term" value="P:methylation"/>
    <property type="evidence" value="ECO:0007669"/>
    <property type="project" value="UniProtKB-KW"/>
</dbReference>
<keyword evidence="1 3" id="KW-0694">RNA-binding</keyword>
<gene>
    <name evidence="6" type="ORF">HZZ10_07950</name>
</gene>
<dbReference type="Proteomes" id="UP000561011">
    <property type="component" value="Unassembled WGS sequence"/>
</dbReference>
<evidence type="ECO:0000313" key="7">
    <source>
        <dbReference type="Proteomes" id="UP000561011"/>
    </source>
</evidence>
<feature type="region of interest" description="Disordered" evidence="4">
    <location>
        <begin position="1"/>
        <end position="36"/>
    </location>
</feature>
<accession>A0A853ES50</accession>
<dbReference type="CDD" id="cd00165">
    <property type="entry name" value="S4"/>
    <property type="match status" value="1"/>
</dbReference>
<evidence type="ECO:0000256" key="2">
    <source>
        <dbReference type="ARBA" id="ARBA00029460"/>
    </source>
</evidence>
<dbReference type="InterPro" id="IPR002942">
    <property type="entry name" value="S4_RNA-bd"/>
</dbReference>
<keyword evidence="7" id="KW-1185">Reference proteome</keyword>
<evidence type="ECO:0000313" key="6">
    <source>
        <dbReference type="EMBL" id="NYS93456.1"/>
    </source>
</evidence>
<evidence type="ECO:0000256" key="4">
    <source>
        <dbReference type="SAM" id="MobiDB-lite"/>
    </source>
</evidence>
<dbReference type="InterPro" id="IPR047048">
    <property type="entry name" value="TlyA"/>
</dbReference>
<proteinExistence type="inferred from homology"/>
<dbReference type="Pfam" id="PF01479">
    <property type="entry name" value="S4"/>
    <property type="match status" value="1"/>
</dbReference>
<dbReference type="PANTHER" id="PTHR32319:SF0">
    <property type="entry name" value="BACTERIAL HEMOLYSIN-LIKE PROTEIN"/>
    <property type="match status" value="1"/>
</dbReference>
<comment type="caution">
    <text evidence="6">The sequence shown here is derived from an EMBL/GenBank/DDBJ whole genome shotgun (WGS) entry which is preliminary data.</text>
</comment>
<dbReference type="CDD" id="cd02440">
    <property type="entry name" value="AdoMet_MTases"/>
    <property type="match status" value="1"/>
</dbReference>